<evidence type="ECO:0000313" key="18">
    <source>
        <dbReference type="Proteomes" id="UP000594454"/>
    </source>
</evidence>
<dbReference type="SUPFAM" id="SSF48264">
    <property type="entry name" value="Cytochrome P450"/>
    <property type="match status" value="1"/>
</dbReference>
<dbReference type="InterPro" id="IPR002401">
    <property type="entry name" value="Cyt_P450_E_grp-I"/>
</dbReference>
<comment type="similarity">
    <text evidence="5 15">Belongs to the cytochrome P450 family.</text>
</comment>
<keyword evidence="12 15" id="KW-0503">Monooxygenase</keyword>
<dbReference type="CDD" id="cd20651">
    <property type="entry name" value="CYP15A1-like"/>
    <property type="match status" value="1"/>
</dbReference>
<feature type="binding site" description="axial binding residue" evidence="14">
    <location>
        <position position="444"/>
    </location>
    <ligand>
        <name>heme</name>
        <dbReference type="ChEBI" id="CHEBI:30413"/>
    </ligand>
    <ligandPart>
        <name>Fe</name>
        <dbReference type="ChEBI" id="CHEBI:18248"/>
    </ligandPart>
</feature>
<comment type="subcellular location">
    <subcellularLocation>
        <location evidence="4">Endoplasmic reticulum membrane</location>
        <topology evidence="4">Peripheral membrane protein</topology>
    </subcellularLocation>
    <subcellularLocation>
        <location evidence="3">Microsome membrane</location>
        <topology evidence="3">Peripheral membrane protein</topology>
    </subcellularLocation>
</comment>
<evidence type="ECO:0000256" key="4">
    <source>
        <dbReference type="ARBA" id="ARBA00004406"/>
    </source>
</evidence>
<dbReference type="FunCoup" id="A0A7R8YPW7">
    <property type="interactions" value="17"/>
</dbReference>
<name>A0A7R8YPW7_HERIL</name>
<proteinExistence type="inferred from homology"/>
<keyword evidence="13 16" id="KW-0472">Membrane</keyword>
<evidence type="ECO:0008006" key="19">
    <source>
        <dbReference type="Google" id="ProtNLM"/>
    </source>
</evidence>
<dbReference type="PANTHER" id="PTHR24300">
    <property type="entry name" value="CYTOCHROME P450 508A4-RELATED"/>
    <property type="match status" value="1"/>
</dbReference>
<keyword evidence="6 14" id="KW-0349">Heme</keyword>
<evidence type="ECO:0000256" key="14">
    <source>
        <dbReference type="PIRSR" id="PIRSR602401-1"/>
    </source>
</evidence>
<feature type="transmembrane region" description="Helical" evidence="16">
    <location>
        <begin position="6"/>
        <end position="24"/>
    </location>
</feature>
<dbReference type="InterPro" id="IPR036396">
    <property type="entry name" value="Cyt_P450_sf"/>
</dbReference>
<dbReference type="InterPro" id="IPR050182">
    <property type="entry name" value="Cytochrome_P450_fam2"/>
</dbReference>
<evidence type="ECO:0000256" key="1">
    <source>
        <dbReference type="ARBA" id="ARBA00001971"/>
    </source>
</evidence>
<evidence type="ECO:0000256" key="5">
    <source>
        <dbReference type="ARBA" id="ARBA00010617"/>
    </source>
</evidence>
<keyword evidence="16" id="KW-0812">Transmembrane</keyword>
<keyword evidence="11 14" id="KW-0408">Iron</keyword>
<keyword evidence="18" id="KW-1185">Reference proteome</keyword>
<dbReference type="Gene3D" id="1.10.630.10">
    <property type="entry name" value="Cytochrome P450"/>
    <property type="match status" value="1"/>
</dbReference>
<evidence type="ECO:0000256" key="9">
    <source>
        <dbReference type="ARBA" id="ARBA00022848"/>
    </source>
</evidence>
<dbReference type="OMA" id="WCLIAGE"/>
<dbReference type="GO" id="GO:0008395">
    <property type="term" value="F:steroid hydroxylase activity"/>
    <property type="evidence" value="ECO:0007669"/>
    <property type="project" value="TreeGrafter"/>
</dbReference>
<keyword evidence="16" id="KW-1133">Transmembrane helix</keyword>
<dbReference type="PANTHER" id="PTHR24300:SF376">
    <property type="entry name" value="CYTOCHROME P450 15A1"/>
    <property type="match status" value="1"/>
</dbReference>
<dbReference type="GO" id="GO:0006805">
    <property type="term" value="P:xenobiotic metabolic process"/>
    <property type="evidence" value="ECO:0007669"/>
    <property type="project" value="TreeGrafter"/>
</dbReference>
<dbReference type="PROSITE" id="PS00086">
    <property type="entry name" value="CYTOCHROME_P450"/>
    <property type="match status" value="1"/>
</dbReference>
<evidence type="ECO:0000313" key="17">
    <source>
        <dbReference type="EMBL" id="CAD7080761.1"/>
    </source>
</evidence>
<organism evidence="17 18">
    <name type="scientific">Hermetia illucens</name>
    <name type="common">Black soldier fly</name>
    <dbReference type="NCBI Taxonomy" id="343691"/>
    <lineage>
        <taxon>Eukaryota</taxon>
        <taxon>Metazoa</taxon>
        <taxon>Ecdysozoa</taxon>
        <taxon>Arthropoda</taxon>
        <taxon>Hexapoda</taxon>
        <taxon>Insecta</taxon>
        <taxon>Pterygota</taxon>
        <taxon>Neoptera</taxon>
        <taxon>Endopterygota</taxon>
        <taxon>Diptera</taxon>
        <taxon>Brachycera</taxon>
        <taxon>Stratiomyomorpha</taxon>
        <taxon>Stratiomyidae</taxon>
        <taxon>Hermetiinae</taxon>
        <taxon>Hermetia</taxon>
    </lineage>
</organism>
<evidence type="ECO:0000256" key="12">
    <source>
        <dbReference type="ARBA" id="ARBA00023033"/>
    </source>
</evidence>
<keyword evidence="7 14" id="KW-0479">Metal-binding</keyword>
<keyword evidence="10 15" id="KW-0560">Oxidoreductase</keyword>
<accession>A0A7R8YPW7</accession>
<dbReference type="GO" id="GO:0006082">
    <property type="term" value="P:organic acid metabolic process"/>
    <property type="evidence" value="ECO:0007669"/>
    <property type="project" value="TreeGrafter"/>
</dbReference>
<dbReference type="InterPro" id="IPR001128">
    <property type="entry name" value="Cyt_P450"/>
</dbReference>
<evidence type="ECO:0000256" key="10">
    <source>
        <dbReference type="ARBA" id="ARBA00023002"/>
    </source>
</evidence>
<protein>
    <recommendedName>
        <fullName evidence="19">Cytochrome P450</fullName>
    </recommendedName>
</protein>
<dbReference type="PRINTS" id="PR00463">
    <property type="entry name" value="EP450I"/>
</dbReference>
<reference evidence="17 18" key="1">
    <citation type="submission" date="2020-11" db="EMBL/GenBank/DDBJ databases">
        <authorList>
            <person name="Wallbank WR R."/>
            <person name="Pardo Diaz C."/>
            <person name="Kozak K."/>
            <person name="Martin S."/>
            <person name="Jiggins C."/>
            <person name="Moest M."/>
            <person name="Warren A I."/>
            <person name="Generalovic N T."/>
            <person name="Byers J.R.P. K."/>
            <person name="Montejo-Kovacevich G."/>
            <person name="Yen C E."/>
        </authorList>
    </citation>
    <scope>NUCLEOTIDE SEQUENCE [LARGE SCALE GENOMIC DNA]</scope>
</reference>
<evidence type="ECO:0000256" key="15">
    <source>
        <dbReference type="RuleBase" id="RU000461"/>
    </source>
</evidence>
<dbReference type="InParanoid" id="A0A7R8YPW7"/>
<dbReference type="Proteomes" id="UP000594454">
    <property type="component" value="Chromosome 2"/>
</dbReference>
<dbReference type="GO" id="GO:0016712">
    <property type="term" value="F:oxidoreductase activity, acting on paired donors, with incorporation or reduction of molecular oxygen, reduced flavin or flavoprotein as one donor, and incorporation of one atom of oxygen"/>
    <property type="evidence" value="ECO:0007669"/>
    <property type="project" value="TreeGrafter"/>
</dbReference>
<dbReference type="GO" id="GO:0005789">
    <property type="term" value="C:endoplasmic reticulum membrane"/>
    <property type="evidence" value="ECO:0007669"/>
    <property type="project" value="UniProtKB-SubCell"/>
</dbReference>
<dbReference type="GO" id="GO:0005506">
    <property type="term" value="F:iron ion binding"/>
    <property type="evidence" value="ECO:0007669"/>
    <property type="project" value="InterPro"/>
</dbReference>
<dbReference type="EMBL" id="LR899010">
    <property type="protein sequence ID" value="CAD7080761.1"/>
    <property type="molecule type" value="Genomic_DNA"/>
</dbReference>
<evidence type="ECO:0000256" key="11">
    <source>
        <dbReference type="ARBA" id="ARBA00023004"/>
    </source>
</evidence>
<dbReference type="AlphaFoldDB" id="A0A7R8YPW7"/>
<keyword evidence="9" id="KW-0492">Microsome</keyword>
<keyword evidence="8" id="KW-0256">Endoplasmic reticulum</keyword>
<evidence type="ECO:0000256" key="7">
    <source>
        <dbReference type="ARBA" id="ARBA00022723"/>
    </source>
</evidence>
<dbReference type="PRINTS" id="PR00385">
    <property type="entry name" value="P450"/>
</dbReference>
<comment type="function">
    <text evidence="2">May be involved in the metabolism of insect hormones and in the breakdown of synthetic insecticides.</text>
</comment>
<gene>
    <name evidence="17" type="ORF">HERILL_LOCUS3900</name>
</gene>
<evidence type="ECO:0000256" key="13">
    <source>
        <dbReference type="ARBA" id="ARBA00023136"/>
    </source>
</evidence>
<dbReference type="GO" id="GO:0020037">
    <property type="term" value="F:heme binding"/>
    <property type="evidence" value="ECO:0007669"/>
    <property type="project" value="InterPro"/>
</dbReference>
<dbReference type="OrthoDB" id="3934656at2759"/>
<evidence type="ECO:0000256" key="6">
    <source>
        <dbReference type="ARBA" id="ARBA00022617"/>
    </source>
</evidence>
<dbReference type="FunFam" id="1.10.630.10:FF:000238">
    <property type="entry name" value="Cytochrome P450 2A6"/>
    <property type="match status" value="1"/>
</dbReference>
<sequence length="498" mass="57357">MLGTFVFLVITVLCTIIWNLVISLRRPHNYPPGPKWIPWVGNTHQIQQLAKELGGSHLAYEHLSREYKSPVIGLKLGHDYVVVALGYEMVREIHTREEFQARPDNFFIRLRTMGTRLGITCTDGPLWSEHRSFTTRHLRQAGYARQPMELQVQTELMDLIDYIKSLKSKPTWPASFLAPSVINVLWTLATGKRIPRDDKRLSNLLTMLEKRSKAFDVAGGLLSQLPWLRFIIPEKSGYNLIQNFNMELHKMFMEIINEHKLNYCEENSADDLVYAYIKESKSREGRPDNTFTDVQLTMTILDIFIAGSQTTSNTLNIALMMMLVRPDIQDKIINEIDTHFPRPNVPKYQEKSLLPYVEAYLMEVQRFFSIAPTTGPRRALKTTTLGSYTVPENATILIGLRSVHMDAKHWGDPEVFRPERFLSEEGNIISNEYFMPFGQGKRRCLGDYLARTCLYTFFVGIMQNFRLKLPDNESVPSTNLLPGLTMSPKPYKVSFVPR</sequence>
<dbReference type="InterPro" id="IPR017972">
    <property type="entry name" value="Cyt_P450_CS"/>
</dbReference>
<evidence type="ECO:0000256" key="8">
    <source>
        <dbReference type="ARBA" id="ARBA00022824"/>
    </source>
</evidence>
<dbReference type="Pfam" id="PF00067">
    <property type="entry name" value="p450"/>
    <property type="match status" value="1"/>
</dbReference>
<evidence type="ECO:0000256" key="2">
    <source>
        <dbReference type="ARBA" id="ARBA00003690"/>
    </source>
</evidence>
<evidence type="ECO:0000256" key="3">
    <source>
        <dbReference type="ARBA" id="ARBA00004174"/>
    </source>
</evidence>
<comment type="cofactor">
    <cofactor evidence="1 14">
        <name>heme</name>
        <dbReference type="ChEBI" id="CHEBI:30413"/>
    </cofactor>
</comment>
<evidence type="ECO:0000256" key="16">
    <source>
        <dbReference type="SAM" id="Phobius"/>
    </source>
</evidence>